<dbReference type="InterPro" id="IPR021778">
    <property type="entry name" value="Se/S_carrier-like"/>
</dbReference>
<reference evidence="2 3" key="1">
    <citation type="submission" date="2015-09" db="EMBL/GenBank/DDBJ databases">
        <authorList>
            <consortium name="Pathogen Informatics"/>
        </authorList>
    </citation>
    <scope>NUCLEOTIDE SEQUENCE [LARGE SCALE GENOMIC DNA]</scope>
    <source>
        <strain evidence="2 3">2789STDY5608837</strain>
    </source>
</reference>
<name>A0A174H2R6_9FIRM</name>
<gene>
    <name evidence="2" type="ORF">ERS852394_02732</name>
</gene>
<feature type="domain" description="Putative Se/S carrier protein-like" evidence="1">
    <location>
        <begin position="4"/>
        <end position="51"/>
    </location>
</feature>
<evidence type="ECO:0000313" key="2">
    <source>
        <dbReference type="EMBL" id="CUO67370.1"/>
    </source>
</evidence>
<organism evidence="2 3">
    <name type="scientific">Blautia obeum</name>
    <dbReference type="NCBI Taxonomy" id="40520"/>
    <lineage>
        <taxon>Bacteria</taxon>
        <taxon>Bacillati</taxon>
        <taxon>Bacillota</taxon>
        <taxon>Clostridia</taxon>
        <taxon>Lachnospirales</taxon>
        <taxon>Lachnospiraceae</taxon>
        <taxon>Blautia</taxon>
    </lineage>
</organism>
<dbReference type="RefSeq" id="WP_201895117.1">
    <property type="nucleotide sequence ID" value="NZ_CYZD01000018.1"/>
</dbReference>
<sequence length="79" mass="9176">MMTYIATFYSHYGAIQFRKNCEKMKLDAVIMPVPRNLSSSCGTCVRFEAEGEFPEKNEETEQIVRVEKGEYICIFHAEE</sequence>
<accession>A0A174H2R6</accession>
<evidence type="ECO:0000259" key="1">
    <source>
        <dbReference type="Pfam" id="PF11823"/>
    </source>
</evidence>
<protein>
    <submittedName>
        <fullName evidence="2">Protein of uncharacterized function (DUF3343)</fullName>
    </submittedName>
</protein>
<dbReference type="AlphaFoldDB" id="A0A174H2R6"/>
<proteinExistence type="predicted"/>
<dbReference type="EMBL" id="CYZD01000018">
    <property type="protein sequence ID" value="CUO67370.1"/>
    <property type="molecule type" value="Genomic_DNA"/>
</dbReference>
<evidence type="ECO:0000313" key="3">
    <source>
        <dbReference type="Proteomes" id="UP000095409"/>
    </source>
</evidence>
<dbReference type="Pfam" id="PF11823">
    <property type="entry name" value="Se_S_carrier"/>
    <property type="match status" value="1"/>
</dbReference>
<dbReference type="Proteomes" id="UP000095409">
    <property type="component" value="Unassembled WGS sequence"/>
</dbReference>